<organism evidence="2">
    <name type="scientific">Chromera velia CCMP2878</name>
    <dbReference type="NCBI Taxonomy" id="1169474"/>
    <lineage>
        <taxon>Eukaryota</taxon>
        <taxon>Sar</taxon>
        <taxon>Alveolata</taxon>
        <taxon>Colpodellida</taxon>
        <taxon>Chromeraceae</taxon>
        <taxon>Chromera</taxon>
    </lineage>
</organism>
<gene>
    <name evidence="2" type="ORF">Cvel_24205</name>
</gene>
<evidence type="ECO:0000256" key="1">
    <source>
        <dbReference type="SAM" id="MobiDB-lite"/>
    </source>
</evidence>
<protein>
    <submittedName>
        <fullName evidence="2">Uncharacterized protein</fullName>
    </submittedName>
</protein>
<evidence type="ECO:0000313" key="2">
    <source>
        <dbReference type="EMBL" id="CEM37027.1"/>
    </source>
</evidence>
<sequence length="81" mass="8571">MEGGDGSLSSDGSLEEEAAASGWLRKGGGRHMACGRKWAVVVLAEAMRAKGEKNSSVKGYNPQQHVLKTSTRKSGQGRVCH</sequence>
<feature type="compositionally biased region" description="Polar residues" evidence="1">
    <location>
        <begin position="56"/>
        <end position="74"/>
    </location>
</feature>
<dbReference type="AlphaFoldDB" id="A0A0G4H0G3"/>
<feature type="region of interest" description="Disordered" evidence="1">
    <location>
        <begin position="50"/>
        <end position="81"/>
    </location>
</feature>
<name>A0A0G4H0G3_9ALVE</name>
<accession>A0A0G4H0G3</accession>
<dbReference type="EMBL" id="CDMZ01001750">
    <property type="protein sequence ID" value="CEM37027.1"/>
    <property type="molecule type" value="Genomic_DNA"/>
</dbReference>
<reference evidence="2" key="1">
    <citation type="submission" date="2014-11" db="EMBL/GenBank/DDBJ databases">
        <authorList>
            <person name="Otto D Thomas"/>
            <person name="Naeem Raeece"/>
        </authorList>
    </citation>
    <scope>NUCLEOTIDE SEQUENCE</scope>
</reference>
<proteinExistence type="predicted"/>
<dbReference type="VEuPathDB" id="CryptoDB:Cvel_24205"/>